<feature type="domain" description="Ketopantoate reductase N-terminal" evidence="1">
    <location>
        <begin position="9"/>
        <end position="85"/>
    </location>
</feature>
<accession>A0AAX6M818</accession>
<sequence length="344" mass="37910">MGENQISQILIIGAGSMGILTGYHLSLAGADVTFLIRPHRAKALDNPQILYCYDDNQLKEFKHYNYITDPLLIRGSNYDYIIITLDGASLRNKTGLDLVKTIGNAARGTDTKIVLGTILFDVRVWFLQVSGLADEQVTGGHLDIHAYSTKAVTLPLEAPTDPKLIEKADFAYTDKLDDGFTVDDSSPTVANGFAKIFNASGISRCAVKPALECAVAINPMFPIFAACELMDWPKFKDIGDQKLWSLIVASVKEIQELDIHGQLGKELARTTTEAGLATSLAAWEKHMLPLNLQAFNRFHHSEKLRAQGREHLQACLSKGAAEEKPMSALKDLLRRVQEHEMTTA</sequence>
<evidence type="ECO:0000259" key="1">
    <source>
        <dbReference type="Pfam" id="PF02558"/>
    </source>
</evidence>
<dbReference type="Proteomes" id="UP001369815">
    <property type="component" value="Unassembled WGS sequence"/>
</dbReference>
<keyword evidence="3" id="KW-1185">Reference proteome</keyword>
<name>A0AAX6M818_9PEZI</name>
<dbReference type="InterPro" id="IPR013332">
    <property type="entry name" value="KPR_N"/>
</dbReference>
<evidence type="ECO:0000313" key="2">
    <source>
        <dbReference type="EMBL" id="KAK6948800.1"/>
    </source>
</evidence>
<reference evidence="2 3" key="1">
    <citation type="journal article" date="2024" name="Front Chem Biol">
        <title>Unveiling the potential of Daldinia eschscholtzii MFLUCC 19-0629 through bioactivity and bioinformatics studies for enhanced sustainable agriculture production.</title>
        <authorList>
            <person name="Brooks S."/>
            <person name="Weaver J.A."/>
            <person name="Klomchit A."/>
            <person name="Alharthi S.A."/>
            <person name="Onlamun T."/>
            <person name="Nurani R."/>
            <person name="Vong T.K."/>
            <person name="Alberti F."/>
            <person name="Greco C."/>
        </authorList>
    </citation>
    <scope>NUCLEOTIDE SEQUENCE [LARGE SCALE GENOMIC DNA]</scope>
    <source>
        <strain evidence="2">MFLUCC 19-0629</strain>
    </source>
</reference>
<gene>
    <name evidence="2" type="ORF">Daesc_010571</name>
</gene>
<comment type="caution">
    <text evidence="2">The sequence shown here is derived from an EMBL/GenBank/DDBJ whole genome shotgun (WGS) entry which is preliminary data.</text>
</comment>
<dbReference type="Pfam" id="PF02558">
    <property type="entry name" value="ApbA"/>
    <property type="match status" value="1"/>
</dbReference>
<evidence type="ECO:0000313" key="3">
    <source>
        <dbReference type="Proteomes" id="UP001369815"/>
    </source>
</evidence>
<dbReference type="AlphaFoldDB" id="A0AAX6M818"/>
<organism evidence="2 3">
    <name type="scientific">Daldinia eschscholtzii</name>
    <dbReference type="NCBI Taxonomy" id="292717"/>
    <lineage>
        <taxon>Eukaryota</taxon>
        <taxon>Fungi</taxon>
        <taxon>Dikarya</taxon>
        <taxon>Ascomycota</taxon>
        <taxon>Pezizomycotina</taxon>
        <taxon>Sordariomycetes</taxon>
        <taxon>Xylariomycetidae</taxon>
        <taxon>Xylariales</taxon>
        <taxon>Hypoxylaceae</taxon>
        <taxon>Daldinia</taxon>
    </lineage>
</organism>
<dbReference type="EMBL" id="JBANMG010000010">
    <property type="protein sequence ID" value="KAK6948800.1"/>
    <property type="molecule type" value="Genomic_DNA"/>
</dbReference>
<proteinExistence type="predicted"/>
<protein>
    <recommendedName>
        <fullName evidence="1">Ketopantoate reductase N-terminal domain-containing protein</fullName>
    </recommendedName>
</protein>
<dbReference type="Gene3D" id="3.40.50.720">
    <property type="entry name" value="NAD(P)-binding Rossmann-like Domain"/>
    <property type="match status" value="1"/>
</dbReference>